<dbReference type="InterPro" id="IPR000719">
    <property type="entry name" value="Prot_kinase_dom"/>
</dbReference>
<dbReference type="Gene3D" id="1.10.510.10">
    <property type="entry name" value="Transferase(Phosphotransferase) domain 1"/>
    <property type="match status" value="1"/>
</dbReference>
<dbReference type="EMBL" id="JAAFYZ010000009">
    <property type="protein sequence ID" value="MBS2546105.1"/>
    <property type="molecule type" value="Genomic_DNA"/>
</dbReference>
<evidence type="ECO:0000256" key="6">
    <source>
        <dbReference type="ARBA" id="ARBA00022840"/>
    </source>
</evidence>
<keyword evidence="2" id="KW-0723">Serine/threonine-protein kinase</keyword>
<dbReference type="SMART" id="SM00220">
    <property type="entry name" value="S_TKc"/>
    <property type="match status" value="1"/>
</dbReference>
<feature type="compositionally biased region" description="Polar residues" evidence="8">
    <location>
        <begin position="299"/>
        <end position="309"/>
    </location>
</feature>
<proteinExistence type="predicted"/>
<feature type="region of interest" description="Disordered" evidence="8">
    <location>
        <begin position="292"/>
        <end position="339"/>
    </location>
</feature>
<feature type="binding site" evidence="7">
    <location>
        <position position="43"/>
    </location>
    <ligand>
        <name>ATP</name>
        <dbReference type="ChEBI" id="CHEBI:30616"/>
    </ligand>
</feature>
<dbReference type="EC" id="2.7.11.1" evidence="1"/>
<accession>A0ABS5KJA5</accession>
<evidence type="ECO:0000313" key="11">
    <source>
        <dbReference type="EMBL" id="MBS2546105.1"/>
    </source>
</evidence>
<reference evidence="11 12" key="1">
    <citation type="submission" date="2020-02" db="EMBL/GenBank/DDBJ databases">
        <title>Acidophilic actinobacteria isolated from forest soil.</title>
        <authorList>
            <person name="Golinska P."/>
        </authorList>
    </citation>
    <scope>NUCLEOTIDE SEQUENCE [LARGE SCALE GENOMIC DNA]</scope>
    <source>
        <strain evidence="11 12">NL8</strain>
    </source>
</reference>
<evidence type="ECO:0000256" key="9">
    <source>
        <dbReference type="SAM" id="Phobius"/>
    </source>
</evidence>
<evidence type="ECO:0000256" key="7">
    <source>
        <dbReference type="PROSITE-ProRule" id="PRU10141"/>
    </source>
</evidence>
<dbReference type="PROSITE" id="PS50011">
    <property type="entry name" value="PROTEIN_KINASE_DOM"/>
    <property type="match status" value="1"/>
</dbReference>
<dbReference type="GO" id="GO:0016301">
    <property type="term" value="F:kinase activity"/>
    <property type="evidence" value="ECO:0007669"/>
    <property type="project" value="UniProtKB-KW"/>
</dbReference>
<keyword evidence="9" id="KW-0472">Membrane</keyword>
<gene>
    <name evidence="11" type="ORF">KGQ19_04415</name>
</gene>
<feature type="transmembrane region" description="Helical" evidence="9">
    <location>
        <begin position="347"/>
        <end position="369"/>
    </location>
</feature>
<dbReference type="RefSeq" id="WP_212007759.1">
    <property type="nucleotide sequence ID" value="NZ_JAAFYZ010000009.1"/>
</dbReference>
<keyword evidence="9" id="KW-0812">Transmembrane</keyword>
<keyword evidence="12" id="KW-1185">Reference proteome</keyword>
<dbReference type="SUPFAM" id="SSF56112">
    <property type="entry name" value="Protein kinase-like (PK-like)"/>
    <property type="match status" value="1"/>
</dbReference>
<feature type="region of interest" description="Disordered" evidence="8">
    <location>
        <begin position="375"/>
        <end position="434"/>
    </location>
</feature>
<keyword evidence="4 7" id="KW-0547">Nucleotide-binding</keyword>
<evidence type="ECO:0000256" key="3">
    <source>
        <dbReference type="ARBA" id="ARBA00022679"/>
    </source>
</evidence>
<evidence type="ECO:0000256" key="2">
    <source>
        <dbReference type="ARBA" id="ARBA00022527"/>
    </source>
</evidence>
<dbReference type="PANTHER" id="PTHR43289">
    <property type="entry name" value="MITOGEN-ACTIVATED PROTEIN KINASE KINASE KINASE 20-RELATED"/>
    <property type="match status" value="1"/>
</dbReference>
<evidence type="ECO:0000259" key="10">
    <source>
        <dbReference type="PROSITE" id="PS50011"/>
    </source>
</evidence>
<dbReference type="InterPro" id="IPR011009">
    <property type="entry name" value="Kinase-like_dom_sf"/>
</dbReference>
<keyword evidence="9" id="KW-1133">Transmembrane helix</keyword>
<sequence>MDAPTPGTVIAERYRLTRPLGAGSSAVVWEAQDSSLDRLVAVKLLHGGAAAHPAGREQLRREALALARLSHPRVTTVFDYIEWQDGDGDFQPVLVTELLAGLNLEDRLEQGPLLENDARLACAQLASALEAVHQVGIIHRDLKPGNVMLMSDGVKLLDFGIAQASSDTDARTGLVIGTPSCMAPEQLTGRGALPASDVYALGCILYWSITGRAPFEGETVDDVVKGHLHRLPPPLPTAGLPPQIAGIYRQCLAKDPMERPAAATVAAVLELRGAPAEIPGAVRPTANRTMVMQPYDASPPSSLAAQQQPAYMGPRVPQQSVPDDDDGGSYPAQPTFPGPPPPRRYNWIWMLLGALVIAFIAAATTALFMKGSQAEKQTKSAPPPGITAKTTPSGSATAPSGSATSSSGSPTPSTPSSSGPASTASPTADPNANPLAYLEGIRSQIDGFIAQGATVMDPNAGRDLQNSLTDLESSVQKAQQHGMKGGYLRDVQDKTDQLGSQVNDDQGQGLVNDTTASALSGELQNFSDALSNGGGDNGNN</sequence>
<dbReference type="PROSITE" id="PS00108">
    <property type="entry name" value="PROTEIN_KINASE_ST"/>
    <property type="match status" value="1"/>
</dbReference>
<feature type="domain" description="Protein kinase" evidence="10">
    <location>
        <begin position="14"/>
        <end position="271"/>
    </location>
</feature>
<dbReference type="InterPro" id="IPR017441">
    <property type="entry name" value="Protein_kinase_ATP_BS"/>
</dbReference>
<dbReference type="Gene3D" id="3.30.200.20">
    <property type="entry name" value="Phosphorylase Kinase, domain 1"/>
    <property type="match status" value="1"/>
</dbReference>
<evidence type="ECO:0000256" key="5">
    <source>
        <dbReference type="ARBA" id="ARBA00022777"/>
    </source>
</evidence>
<protein>
    <recommendedName>
        <fullName evidence="1">non-specific serine/threonine protein kinase</fullName>
        <ecNumber evidence="1">2.7.11.1</ecNumber>
    </recommendedName>
</protein>
<name>A0ABS5KJA5_9ACTN</name>
<dbReference type="Proteomes" id="UP000730482">
    <property type="component" value="Unassembled WGS sequence"/>
</dbReference>
<evidence type="ECO:0000313" key="12">
    <source>
        <dbReference type="Proteomes" id="UP000730482"/>
    </source>
</evidence>
<evidence type="ECO:0000256" key="4">
    <source>
        <dbReference type="ARBA" id="ARBA00022741"/>
    </source>
</evidence>
<dbReference type="CDD" id="cd14014">
    <property type="entry name" value="STKc_PknB_like"/>
    <property type="match status" value="1"/>
</dbReference>
<comment type="caution">
    <text evidence="11">The sequence shown here is derived from an EMBL/GenBank/DDBJ whole genome shotgun (WGS) entry which is preliminary data.</text>
</comment>
<keyword evidence="5 11" id="KW-0418">Kinase</keyword>
<keyword evidence="6 7" id="KW-0067">ATP-binding</keyword>
<dbReference type="PROSITE" id="PS00107">
    <property type="entry name" value="PROTEIN_KINASE_ATP"/>
    <property type="match status" value="1"/>
</dbReference>
<keyword evidence="3" id="KW-0808">Transferase</keyword>
<evidence type="ECO:0000256" key="8">
    <source>
        <dbReference type="SAM" id="MobiDB-lite"/>
    </source>
</evidence>
<evidence type="ECO:0000256" key="1">
    <source>
        <dbReference type="ARBA" id="ARBA00012513"/>
    </source>
</evidence>
<dbReference type="PANTHER" id="PTHR43289:SF6">
    <property type="entry name" value="SERINE_THREONINE-PROTEIN KINASE NEKL-3"/>
    <property type="match status" value="1"/>
</dbReference>
<dbReference type="Pfam" id="PF00069">
    <property type="entry name" value="Pkinase"/>
    <property type="match status" value="1"/>
</dbReference>
<feature type="compositionally biased region" description="Low complexity" evidence="8">
    <location>
        <begin position="390"/>
        <end position="428"/>
    </location>
</feature>
<dbReference type="InterPro" id="IPR008271">
    <property type="entry name" value="Ser/Thr_kinase_AS"/>
</dbReference>
<organism evidence="11 12">
    <name type="scientific">Catenulispora pinistramenti</name>
    <dbReference type="NCBI Taxonomy" id="2705254"/>
    <lineage>
        <taxon>Bacteria</taxon>
        <taxon>Bacillati</taxon>
        <taxon>Actinomycetota</taxon>
        <taxon>Actinomycetes</taxon>
        <taxon>Catenulisporales</taxon>
        <taxon>Catenulisporaceae</taxon>
        <taxon>Catenulispora</taxon>
    </lineage>
</organism>